<evidence type="ECO:0000313" key="2">
    <source>
        <dbReference type="Proteomes" id="UP000004995"/>
    </source>
</evidence>
<proteinExistence type="predicted"/>
<dbReference type="eggNOG" id="ENOG502TBZF">
    <property type="taxonomic scope" value="Eukaryota"/>
</dbReference>
<dbReference type="EnsemblPlants" id="KQL04730">
    <property type="protein sequence ID" value="KQL04730"/>
    <property type="gene ID" value="SETIT_003801mg"/>
</dbReference>
<name>K3XPH4_SETIT</name>
<dbReference type="HOGENOM" id="CLU_2461376_0_0_1"/>
<protein>
    <submittedName>
        <fullName evidence="1">Uncharacterized protein</fullName>
    </submittedName>
</protein>
<dbReference type="EMBL" id="AGNK02002912">
    <property type="status" value="NOT_ANNOTATED_CDS"/>
    <property type="molecule type" value="Genomic_DNA"/>
</dbReference>
<dbReference type="Proteomes" id="UP000004995">
    <property type="component" value="Unassembled WGS sequence"/>
</dbReference>
<reference evidence="1" key="2">
    <citation type="submission" date="2018-08" db="UniProtKB">
        <authorList>
            <consortium name="EnsemblPlants"/>
        </authorList>
    </citation>
    <scope>IDENTIFICATION</scope>
    <source>
        <strain evidence="1">Yugu1</strain>
    </source>
</reference>
<keyword evidence="2" id="KW-1185">Reference proteome</keyword>
<sequence>RRRRKKEIIMPQREVDYALSFEPMAPLEPELLASLEAMGLGLDPDLVAFREKQNRWMLSVQEDFMQQIADKGYVSTAVEVNDDEDGEED</sequence>
<dbReference type="InParanoid" id="K3XPH4"/>
<dbReference type="AlphaFoldDB" id="K3XPH4"/>
<reference evidence="2" key="1">
    <citation type="journal article" date="2012" name="Nat. Biotechnol.">
        <title>Reference genome sequence of the model plant Setaria.</title>
        <authorList>
            <person name="Bennetzen J.L."/>
            <person name="Schmutz J."/>
            <person name="Wang H."/>
            <person name="Percifield R."/>
            <person name="Hawkins J."/>
            <person name="Pontaroli A.C."/>
            <person name="Estep M."/>
            <person name="Feng L."/>
            <person name="Vaughn J.N."/>
            <person name="Grimwood J."/>
            <person name="Jenkins J."/>
            <person name="Barry K."/>
            <person name="Lindquist E."/>
            <person name="Hellsten U."/>
            <person name="Deshpande S."/>
            <person name="Wang X."/>
            <person name="Wu X."/>
            <person name="Mitros T."/>
            <person name="Triplett J."/>
            <person name="Yang X."/>
            <person name="Ye C.Y."/>
            <person name="Mauro-Herrera M."/>
            <person name="Wang L."/>
            <person name="Li P."/>
            <person name="Sharma M."/>
            <person name="Sharma R."/>
            <person name="Ronald P.C."/>
            <person name="Panaud O."/>
            <person name="Kellogg E.A."/>
            <person name="Brutnell T.P."/>
            <person name="Doust A.N."/>
            <person name="Tuskan G.A."/>
            <person name="Rokhsar D."/>
            <person name="Devos K.M."/>
        </authorList>
    </citation>
    <scope>NUCLEOTIDE SEQUENCE [LARGE SCALE GENOMIC DNA]</scope>
    <source>
        <strain evidence="2">cv. Yugu1</strain>
    </source>
</reference>
<organism evidence="1 2">
    <name type="scientific">Setaria italica</name>
    <name type="common">Foxtail millet</name>
    <name type="synonym">Panicum italicum</name>
    <dbReference type="NCBI Taxonomy" id="4555"/>
    <lineage>
        <taxon>Eukaryota</taxon>
        <taxon>Viridiplantae</taxon>
        <taxon>Streptophyta</taxon>
        <taxon>Embryophyta</taxon>
        <taxon>Tracheophyta</taxon>
        <taxon>Spermatophyta</taxon>
        <taxon>Magnoliopsida</taxon>
        <taxon>Liliopsida</taxon>
        <taxon>Poales</taxon>
        <taxon>Poaceae</taxon>
        <taxon>PACMAD clade</taxon>
        <taxon>Panicoideae</taxon>
        <taxon>Panicodae</taxon>
        <taxon>Paniceae</taxon>
        <taxon>Cenchrinae</taxon>
        <taxon>Setaria</taxon>
    </lineage>
</organism>
<evidence type="ECO:0000313" key="1">
    <source>
        <dbReference type="EnsemblPlants" id="KQL04730"/>
    </source>
</evidence>
<dbReference type="Gramene" id="KQL04730">
    <property type="protein sequence ID" value="KQL04730"/>
    <property type="gene ID" value="SETIT_003801mg"/>
</dbReference>
<accession>K3XPH4</accession>